<dbReference type="NCBIfam" id="NF011100">
    <property type="entry name" value="PRK14527.1"/>
    <property type="match status" value="1"/>
</dbReference>
<comment type="domain">
    <text evidence="5">Consists of three domains, a large central CORE domain and two small peripheral domains, NMPbind and LID, which undergo movements during catalysis. The LID domain closes over the site of phosphoryl transfer upon ATP binding. Assembling and dissambling the active center during each catalytic cycle provides an effective means to prevent ATP hydrolysis.</text>
</comment>
<dbReference type="GO" id="GO:0005737">
    <property type="term" value="C:cytoplasm"/>
    <property type="evidence" value="ECO:0007669"/>
    <property type="project" value="UniProtKB-SubCell"/>
</dbReference>
<comment type="function">
    <text evidence="5">Catalyzes the reversible transfer of the terminal phosphate group between ATP and AMP. Plays an important role in cellular energy homeostasis and in adenine nucleotide metabolism.</text>
</comment>
<dbReference type="EMBL" id="SOKJ01000383">
    <property type="protein sequence ID" value="TET08048.1"/>
    <property type="molecule type" value="Genomic_DNA"/>
</dbReference>
<feature type="domain" description="Adenylate kinase active site lid" evidence="8">
    <location>
        <begin position="125"/>
        <end position="159"/>
    </location>
</feature>
<dbReference type="GO" id="GO:0004017">
    <property type="term" value="F:AMP kinase activity"/>
    <property type="evidence" value="ECO:0007669"/>
    <property type="project" value="UniProtKB-UniRule"/>
</dbReference>
<evidence type="ECO:0000256" key="6">
    <source>
        <dbReference type="RuleBase" id="RU003330"/>
    </source>
</evidence>
<dbReference type="Pfam" id="PF05191">
    <property type="entry name" value="ADK_lid"/>
    <property type="match status" value="1"/>
</dbReference>
<proteinExistence type="inferred from homology"/>
<feature type="region of interest" description="NMP" evidence="5">
    <location>
        <begin position="30"/>
        <end position="59"/>
    </location>
</feature>
<dbReference type="InterPro" id="IPR007862">
    <property type="entry name" value="Adenylate_kinase_lid-dom"/>
</dbReference>
<keyword evidence="2 5" id="KW-0545">Nucleotide biosynthesis</keyword>
<dbReference type="HAMAP" id="MF_00235">
    <property type="entry name" value="Adenylate_kinase_Adk"/>
    <property type="match status" value="1"/>
</dbReference>
<dbReference type="SUPFAM" id="SSF52540">
    <property type="entry name" value="P-loop containing nucleoside triphosphate hydrolases"/>
    <property type="match status" value="1"/>
</dbReference>
<feature type="binding site" evidence="5">
    <location>
        <position position="168"/>
    </location>
    <ligand>
        <name>AMP</name>
        <dbReference type="ChEBI" id="CHEBI:456215"/>
    </ligand>
</feature>
<sequence>MYMVLLGPPGAGKGTQGEKLKDKLGLIHMAMGNLLRETVKKKTPSGEKVRAFMEEGKLVPDGVILELLKNEIELEKEGFILDGFPRNLSQARKLDELLDKEAEKLDLVINLEVKKAVLIKRLRGRLICSECGKVYHKSKIDHPIKICKDCGASLLQRNDDNSDIIKKRIEVYLEHTHPLIDYYRKKKILRNVQGEGTSEEVFQRIMDLFKEKKIA</sequence>
<dbReference type="Proteomes" id="UP000316360">
    <property type="component" value="Unassembled WGS sequence"/>
</dbReference>
<comment type="subunit">
    <text evidence="5 7">Monomer.</text>
</comment>
<dbReference type="NCBIfam" id="NF001381">
    <property type="entry name" value="PRK00279.1-3"/>
    <property type="match status" value="1"/>
</dbReference>
<comment type="caution">
    <text evidence="5">Lacks conserved residue(s) required for the propagation of feature annotation.</text>
</comment>
<evidence type="ECO:0000256" key="7">
    <source>
        <dbReference type="RuleBase" id="RU003331"/>
    </source>
</evidence>
<feature type="binding site" evidence="5">
    <location>
        <begin position="134"/>
        <end position="135"/>
    </location>
    <ligand>
        <name>ATP</name>
        <dbReference type="ChEBI" id="CHEBI:30616"/>
    </ligand>
</feature>
<feature type="binding site" evidence="5">
    <location>
        <position position="125"/>
    </location>
    <ligand>
        <name>ATP</name>
        <dbReference type="ChEBI" id="CHEBI:30616"/>
    </ligand>
</feature>
<dbReference type="GO" id="GO:0005524">
    <property type="term" value="F:ATP binding"/>
    <property type="evidence" value="ECO:0007669"/>
    <property type="project" value="UniProtKB-UniRule"/>
</dbReference>
<reference evidence="9 10" key="1">
    <citation type="submission" date="2019-03" db="EMBL/GenBank/DDBJ databases">
        <title>Metabolic potential of uncultured bacteria and archaea associated with petroleum seepage in deep-sea sediments.</title>
        <authorList>
            <person name="Dong X."/>
            <person name="Hubert C."/>
        </authorList>
    </citation>
    <scope>NUCLEOTIDE SEQUENCE [LARGE SCALE GENOMIC DNA]</scope>
    <source>
        <strain evidence="9">E44_bin7</strain>
    </source>
</reference>
<protein>
    <recommendedName>
        <fullName evidence="5 7">Adenylate kinase</fullName>
        <shortName evidence="5">AK</shortName>
        <ecNumber evidence="5 7">2.7.4.3</ecNumber>
    </recommendedName>
    <alternativeName>
        <fullName evidence="5">ATP-AMP transphosphorylase</fullName>
    </alternativeName>
    <alternativeName>
        <fullName evidence="5">ATP:AMP phosphotransferase</fullName>
    </alternativeName>
    <alternativeName>
        <fullName evidence="5">Adenylate monophosphate kinase</fullName>
    </alternativeName>
</protein>
<dbReference type="EC" id="2.7.4.3" evidence="5 7"/>
<dbReference type="Gene3D" id="3.40.50.300">
    <property type="entry name" value="P-loop containing nucleotide triphosphate hydrolases"/>
    <property type="match status" value="1"/>
</dbReference>
<keyword evidence="5 7" id="KW-0067">ATP-binding</keyword>
<keyword evidence="1 5" id="KW-0808">Transferase</keyword>
<dbReference type="PRINTS" id="PR00094">
    <property type="entry name" value="ADENYLTKNASE"/>
</dbReference>
<evidence type="ECO:0000313" key="10">
    <source>
        <dbReference type="Proteomes" id="UP000316360"/>
    </source>
</evidence>
<evidence type="ECO:0000313" key="9">
    <source>
        <dbReference type="EMBL" id="TET08048.1"/>
    </source>
</evidence>
<comment type="similarity">
    <text evidence="5 6">Belongs to the adenylate kinase family.</text>
</comment>
<feature type="binding site" evidence="5">
    <location>
        <begin position="57"/>
        <end position="59"/>
    </location>
    <ligand>
        <name>AMP</name>
        <dbReference type="ChEBI" id="CHEBI:456215"/>
    </ligand>
</feature>
<evidence type="ECO:0000259" key="8">
    <source>
        <dbReference type="Pfam" id="PF05191"/>
    </source>
</evidence>
<organism evidence="9 10">
    <name type="scientific">Aerophobetes bacterium</name>
    <dbReference type="NCBI Taxonomy" id="2030807"/>
    <lineage>
        <taxon>Bacteria</taxon>
        <taxon>Candidatus Aerophobota</taxon>
    </lineage>
</organism>
<dbReference type="PROSITE" id="PS00113">
    <property type="entry name" value="ADENYLATE_KINASE"/>
    <property type="match status" value="1"/>
</dbReference>
<feature type="binding site" evidence="5">
    <location>
        <position position="196"/>
    </location>
    <ligand>
        <name>ATP</name>
        <dbReference type="ChEBI" id="CHEBI:30616"/>
    </ligand>
</feature>
<evidence type="ECO:0000256" key="2">
    <source>
        <dbReference type="ARBA" id="ARBA00022727"/>
    </source>
</evidence>
<dbReference type="InterPro" id="IPR006259">
    <property type="entry name" value="Adenyl_kin_sub"/>
</dbReference>
<evidence type="ECO:0000256" key="5">
    <source>
        <dbReference type="HAMAP-Rule" id="MF_00235"/>
    </source>
</evidence>
<evidence type="ECO:0000256" key="1">
    <source>
        <dbReference type="ARBA" id="ARBA00022679"/>
    </source>
</evidence>
<evidence type="ECO:0000256" key="3">
    <source>
        <dbReference type="ARBA" id="ARBA00022741"/>
    </source>
</evidence>
<gene>
    <name evidence="5" type="primary">adk</name>
    <name evidence="9" type="ORF">E3J84_06645</name>
</gene>
<dbReference type="CDD" id="cd01428">
    <property type="entry name" value="ADK"/>
    <property type="match status" value="1"/>
</dbReference>
<accession>A0A523RQL2</accession>
<feature type="binding site" evidence="5">
    <location>
        <position position="36"/>
    </location>
    <ligand>
        <name>AMP</name>
        <dbReference type="ChEBI" id="CHEBI:456215"/>
    </ligand>
</feature>
<dbReference type="FunFam" id="3.40.50.300:FF:000106">
    <property type="entry name" value="Adenylate kinase mitochondrial"/>
    <property type="match status" value="1"/>
</dbReference>
<dbReference type="InterPro" id="IPR000850">
    <property type="entry name" value="Adenylat/UMP-CMP_kin"/>
</dbReference>
<dbReference type="InterPro" id="IPR033690">
    <property type="entry name" value="Adenylat_kinase_CS"/>
</dbReference>
<name>A0A523RQL2_UNCAE</name>
<feature type="binding site" evidence="5">
    <location>
        <begin position="83"/>
        <end position="86"/>
    </location>
    <ligand>
        <name>AMP</name>
        <dbReference type="ChEBI" id="CHEBI:456215"/>
    </ligand>
</feature>
<dbReference type="InterPro" id="IPR027417">
    <property type="entry name" value="P-loop_NTPase"/>
</dbReference>
<evidence type="ECO:0000256" key="4">
    <source>
        <dbReference type="ARBA" id="ARBA00022777"/>
    </source>
</evidence>
<keyword evidence="4 5" id="KW-0418">Kinase</keyword>
<dbReference type="PANTHER" id="PTHR23359">
    <property type="entry name" value="NUCLEOTIDE KINASE"/>
    <property type="match status" value="1"/>
</dbReference>
<feature type="binding site" evidence="5">
    <location>
        <begin position="10"/>
        <end position="15"/>
    </location>
    <ligand>
        <name>ATP</name>
        <dbReference type="ChEBI" id="CHEBI:30616"/>
    </ligand>
</feature>
<dbReference type="NCBIfam" id="TIGR01351">
    <property type="entry name" value="adk"/>
    <property type="match status" value="1"/>
</dbReference>
<dbReference type="GO" id="GO:0044209">
    <property type="term" value="P:AMP salvage"/>
    <property type="evidence" value="ECO:0007669"/>
    <property type="project" value="UniProtKB-UniRule"/>
</dbReference>
<keyword evidence="5" id="KW-0963">Cytoplasm</keyword>
<dbReference type="AlphaFoldDB" id="A0A523RQL2"/>
<keyword evidence="3 5" id="KW-0547">Nucleotide-binding</keyword>
<dbReference type="UniPathway" id="UPA00588">
    <property type="reaction ID" value="UER00649"/>
</dbReference>
<dbReference type="Pfam" id="PF00406">
    <property type="entry name" value="ADK"/>
    <property type="match status" value="1"/>
</dbReference>
<feature type="binding site" evidence="5">
    <location>
        <position position="90"/>
    </location>
    <ligand>
        <name>AMP</name>
        <dbReference type="ChEBI" id="CHEBI:456215"/>
    </ligand>
</feature>
<comment type="caution">
    <text evidence="9">The sequence shown here is derived from an EMBL/GenBank/DDBJ whole genome shotgun (WGS) entry which is preliminary data.</text>
</comment>
<comment type="pathway">
    <text evidence="5">Purine metabolism; AMP biosynthesis via salvage pathway; AMP from ADP: step 1/1.</text>
</comment>
<comment type="catalytic activity">
    <reaction evidence="5 7">
        <text>AMP + ATP = 2 ADP</text>
        <dbReference type="Rhea" id="RHEA:12973"/>
        <dbReference type="ChEBI" id="CHEBI:30616"/>
        <dbReference type="ChEBI" id="CHEBI:456215"/>
        <dbReference type="ChEBI" id="CHEBI:456216"/>
        <dbReference type="EC" id="2.7.4.3"/>
    </reaction>
</comment>
<comment type="subcellular location">
    <subcellularLocation>
        <location evidence="5 7">Cytoplasm</location>
    </subcellularLocation>
</comment>
<feature type="binding site" evidence="5">
    <location>
        <position position="157"/>
    </location>
    <ligand>
        <name>AMP</name>
        <dbReference type="ChEBI" id="CHEBI:456215"/>
    </ligand>
</feature>